<reference evidence="1" key="1">
    <citation type="submission" date="2020-11" db="EMBL/GenBank/DDBJ databases">
        <title>Adaptations for nitrogen fixation in a non-lichenized fungal sporocarp promotes dispersal by wood-feeding termites.</title>
        <authorList>
            <consortium name="DOE Joint Genome Institute"/>
            <person name="Koch R.A."/>
            <person name="Yoon G."/>
            <person name="Arayal U."/>
            <person name="Lail K."/>
            <person name="Amirebrahimi M."/>
            <person name="Labutti K."/>
            <person name="Lipzen A."/>
            <person name="Riley R."/>
            <person name="Barry K."/>
            <person name="Henrissat B."/>
            <person name="Grigoriev I.V."/>
            <person name="Herr J.R."/>
            <person name="Aime M.C."/>
        </authorList>
    </citation>
    <scope>NUCLEOTIDE SEQUENCE</scope>
    <source>
        <strain evidence="1">MCA 3950</strain>
    </source>
</reference>
<dbReference type="Proteomes" id="UP000812287">
    <property type="component" value="Unassembled WGS sequence"/>
</dbReference>
<name>A0A9P7VJZ3_9AGAR</name>
<accession>A0A9P7VJZ3</accession>
<comment type="caution">
    <text evidence="1">The sequence shown here is derived from an EMBL/GenBank/DDBJ whole genome shotgun (WGS) entry which is preliminary data.</text>
</comment>
<dbReference type="OrthoDB" id="3041578at2759"/>
<sequence length="315" mass="34920">MSSFRRTWLDPFSASDMLLTKLRPDEWISTRQVRSSFSLPVIREIGKHTLQSGPFALGWTLQCTILIQAVGKKTHKRLQAICNLYVLRGSTPAPPGSLSFRASIGSSQEQAKVVEVLTTTKCLGTFILEESTFKDKSHLAIKIMVAFPKDVVAQVTVPSVIRPNAAPADAVIPDVVPPDVAPPDLPPDVIPPDIAPPDLPPEVTRPDVAPPEDPLPPVIRPNPTLTYWSRVLKVIKSTLDNDGKLPIDLKFMVHTRMSPHGRIGFPKAVFASSILLEGYSSYLDRCMRVILMNRWLLIVDTSRCKYGRKVGRSRF</sequence>
<dbReference type="RefSeq" id="XP_043035220.1">
    <property type="nucleotide sequence ID" value="XM_043181064.1"/>
</dbReference>
<keyword evidence="2" id="KW-1185">Reference proteome</keyword>
<organism evidence="1 2">
    <name type="scientific">Guyanagaster necrorhizus</name>
    <dbReference type="NCBI Taxonomy" id="856835"/>
    <lineage>
        <taxon>Eukaryota</taxon>
        <taxon>Fungi</taxon>
        <taxon>Dikarya</taxon>
        <taxon>Basidiomycota</taxon>
        <taxon>Agaricomycotina</taxon>
        <taxon>Agaricomycetes</taxon>
        <taxon>Agaricomycetidae</taxon>
        <taxon>Agaricales</taxon>
        <taxon>Marasmiineae</taxon>
        <taxon>Physalacriaceae</taxon>
        <taxon>Guyanagaster</taxon>
    </lineage>
</organism>
<dbReference type="AlphaFoldDB" id="A0A9P7VJZ3"/>
<dbReference type="GeneID" id="66103360"/>
<protein>
    <submittedName>
        <fullName evidence="1">Uncharacterized protein</fullName>
    </submittedName>
</protein>
<proteinExistence type="predicted"/>
<dbReference type="EMBL" id="MU250557">
    <property type="protein sequence ID" value="KAG7441720.1"/>
    <property type="molecule type" value="Genomic_DNA"/>
</dbReference>
<evidence type="ECO:0000313" key="2">
    <source>
        <dbReference type="Proteomes" id="UP000812287"/>
    </source>
</evidence>
<gene>
    <name evidence="1" type="ORF">BT62DRAFT_471775</name>
</gene>
<evidence type="ECO:0000313" key="1">
    <source>
        <dbReference type="EMBL" id="KAG7441720.1"/>
    </source>
</evidence>